<feature type="compositionally biased region" description="Polar residues" evidence="1">
    <location>
        <begin position="29"/>
        <end position="42"/>
    </location>
</feature>
<keyword evidence="4" id="KW-1185">Reference proteome</keyword>
<evidence type="ECO:0000313" key="4">
    <source>
        <dbReference type="Proteomes" id="UP001519654"/>
    </source>
</evidence>
<dbReference type="Proteomes" id="UP001519654">
    <property type="component" value="Unassembled WGS sequence"/>
</dbReference>
<dbReference type="EMBL" id="JAHKKG010000009">
    <property type="protein sequence ID" value="MBU2667397.1"/>
    <property type="molecule type" value="Genomic_DNA"/>
</dbReference>
<dbReference type="PROSITE" id="PS51257">
    <property type="entry name" value="PROKAR_LIPOPROTEIN"/>
    <property type="match status" value="1"/>
</dbReference>
<evidence type="ECO:0000256" key="2">
    <source>
        <dbReference type="SAM" id="SignalP"/>
    </source>
</evidence>
<feature type="chain" id="PRO_5045285288" description="Lipoprotein" evidence="2">
    <location>
        <begin position="22"/>
        <end position="195"/>
    </location>
</feature>
<name>A0ABS5YVB9_9ACTN</name>
<proteinExistence type="predicted"/>
<sequence length="195" mass="20691">MRRSSALVVAAVAMTVLSACGSSGSSSSKESQTDAQVATLQSAAPEKSVASKAPQRPRERIDGTAEDFEALLAPFNKCLKEHGVKSVEAKRAADTSQAGAAPVAGTEAYKLDEAYRVCEEQYYPLPPWEKDPANPEARDFAVAVVKCLKGKGIEYVEVSDDGISIALGGDQNDQRSITRGMDLAPVCEREVAAKK</sequence>
<evidence type="ECO:0000256" key="1">
    <source>
        <dbReference type="SAM" id="MobiDB-lite"/>
    </source>
</evidence>
<dbReference type="RefSeq" id="WP_215791666.1">
    <property type="nucleotide sequence ID" value="NZ_JAHKKG010000009.1"/>
</dbReference>
<feature type="signal peptide" evidence="2">
    <location>
        <begin position="1"/>
        <end position="21"/>
    </location>
</feature>
<evidence type="ECO:0000313" key="3">
    <source>
        <dbReference type="EMBL" id="MBU2667397.1"/>
    </source>
</evidence>
<accession>A0ABS5YVB9</accession>
<keyword evidence="2" id="KW-0732">Signal</keyword>
<protein>
    <recommendedName>
        <fullName evidence="5">Lipoprotein</fullName>
    </recommendedName>
</protein>
<comment type="caution">
    <text evidence="3">The sequence shown here is derived from an EMBL/GenBank/DDBJ whole genome shotgun (WGS) entry which is preliminary data.</text>
</comment>
<evidence type="ECO:0008006" key="5">
    <source>
        <dbReference type="Google" id="ProtNLM"/>
    </source>
</evidence>
<feature type="region of interest" description="Disordered" evidence="1">
    <location>
        <begin position="21"/>
        <end position="64"/>
    </location>
</feature>
<gene>
    <name evidence="3" type="ORF">KOI35_28185</name>
</gene>
<organism evidence="3 4">
    <name type="scientific">Paractinoplanes bogorensis</name>
    <dbReference type="NCBI Taxonomy" id="1610840"/>
    <lineage>
        <taxon>Bacteria</taxon>
        <taxon>Bacillati</taxon>
        <taxon>Actinomycetota</taxon>
        <taxon>Actinomycetes</taxon>
        <taxon>Micromonosporales</taxon>
        <taxon>Micromonosporaceae</taxon>
        <taxon>Paractinoplanes</taxon>
    </lineage>
</organism>
<reference evidence="3 4" key="1">
    <citation type="submission" date="2021-06" db="EMBL/GenBank/DDBJ databases">
        <title>Actinoplanes lichenicola sp. nov., and Actinoplanes ovalisporus sp. nov., isolated from lichen in Thailand.</title>
        <authorList>
            <person name="Saeng-In P."/>
            <person name="Kanchanasin P."/>
            <person name="Yuki M."/>
            <person name="Kudo T."/>
            <person name="Ohkuma M."/>
            <person name="Phongsopitanun W."/>
            <person name="Tanasupawat S."/>
        </authorList>
    </citation>
    <scope>NUCLEOTIDE SEQUENCE [LARGE SCALE GENOMIC DNA]</scope>
    <source>
        <strain evidence="3 4">NBRC 110975</strain>
    </source>
</reference>